<dbReference type="InterPro" id="IPR006343">
    <property type="entry name" value="DnaB/C_C"/>
</dbReference>
<dbReference type="SUPFAM" id="SSF158499">
    <property type="entry name" value="DnaD domain-like"/>
    <property type="match status" value="1"/>
</dbReference>
<sequence length="356" mass="40743">MKNTYYFSHDGNARNDPKILSMRSVYGSEGYGWYWIIIEMLREQNDYKIKINKYTWNALAMQLQCDADAAHRFASDCINEFELLHSDGEYFWSESLLKRMEVKDTKSEKAKKAAQARWNKKVRNDKDSSDSKANKKSSNAEGMQAHSERNATAMPNKVKKSKENESKEVVEDEKSSTTTDAIQFYQSNFGMIRPQTSEEILAWIDDLGDEMVLVAMKRSLDRNKPSWGYVKSILQSWVNKNITTVKQAQAEEVEFRNRKQGNSFGKQSNEVIPEWFNQRSVQDRGESEGKQPTQIQSDATKLDIGVRIGRSLERIVTEGGLEGYGLTENDIELVKNKKATALDVLQSRSELRVVGS</sequence>
<dbReference type="Pfam" id="PF07261">
    <property type="entry name" value="DnaB_2"/>
    <property type="match status" value="1"/>
</dbReference>
<dbReference type="PANTHER" id="PTHR37293">
    <property type="entry name" value="PHAGE REPLICATION PROTEIN-RELATED"/>
    <property type="match status" value="1"/>
</dbReference>
<gene>
    <name evidence="5" type="ORF">P9989_07590</name>
</gene>
<evidence type="ECO:0000256" key="2">
    <source>
        <dbReference type="SAM" id="MobiDB-lite"/>
    </source>
</evidence>
<feature type="domain" description="DnaB/C C-terminal" evidence="3">
    <location>
        <begin position="182"/>
        <end position="251"/>
    </location>
</feature>
<dbReference type="InterPro" id="IPR053162">
    <property type="entry name" value="DnaD"/>
</dbReference>
<evidence type="ECO:0000313" key="6">
    <source>
        <dbReference type="Proteomes" id="UP001221597"/>
    </source>
</evidence>
<dbReference type="EMBL" id="CP121671">
    <property type="protein sequence ID" value="WFT76216.1"/>
    <property type="molecule type" value="Genomic_DNA"/>
</dbReference>
<name>A0ABY8J2A6_9BACI</name>
<feature type="domain" description="Lin1244/Lin1753-like N-terminal" evidence="4">
    <location>
        <begin position="6"/>
        <end position="95"/>
    </location>
</feature>
<reference evidence="5 6" key="1">
    <citation type="submission" date="2023-04" db="EMBL/GenBank/DDBJ databases">
        <title>Genome sequence of Halobacillus naozhouensis KACC 21980.</title>
        <authorList>
            <person name="Kim S."/>
            <person name="Heo J."/>
            <person name="Kwon S.-W."/>
        </authorList>
    </citation>
    <scope>NUCLEOTIDE SEQUENCE [LARGE SCALE GENOMIC DNA]</scope>
    <source>
        <strain evidence="5 6">KCTC 13234</strain>
    </source>
</reference>
<feature type="region of interest" description="Disordered" evidence="2">
    <location>
        <begin position="108"/>
        <end position="177"/>
    </location>
</feature>
<dbReference type="InterPro" id="IPR034829">
    <property type="entry name" value="DnaD-like_sf"/>
</dbReference>
<feature type="compositionally biased region" description="Basic and acidic residues" evidence="2">
    <location>
        <begin position="161"/>
        <end position="175"/>
    </location>
</feature>
<dbReference type="PANTHER" id="PTHR37293:SF7">
    <property type="entry name" value="HYPOTHETICAL PHAGE PROTEIN"/>
    <property type="match status" value="1"/>
</dbReference>
<dbReference type="InterPro" id="IPR025400">
    <property type="entry name" value="Lin1244/Lin1753-like_N"/>
</dbReference>
<evidence type="ECO:0000259" key="3">
    <source>
        <dbReference type="Pfam" id="PF07261"/>
    </source>
</evidence>
<accession>A0ABY8J2A6</accession>
<comment type="similarity">
    <text evidence="1">Belongs to the DnaB/DnaD family.</text>
</comment>
<evidence type="ECO:0000256" key="1">
    <source>
        <dbReference type="ARBA" id="ARBA00093462"/>
    </source>
</evidence>
<proteinExistence type="inferred from homology"/>
<dbReference type="Gene3D" id="1.10.10.630">
    <property type="entry name" value="DnaD domain-like"/>
    <property type="match status" value="1"/>
</dbReference>
<keyword evidence="6" id="KW-1185">Reference proteome</keyword>
<feature type="compositionally biased region" description="Basic residues" evidence="2">
    <location>
        <begin position="112"/>
        <end position="121"/>
    </location>
</feature>
<organism evidence="5 6">
    <name type="scientific">Halobacillus naozhouensis</name>
    <dbReference type="NCBI Taxonomy" id="554880"/>
    <lineage>
        <taxon>Bacteria</taxon>
        <taxon>Bacillati</taxon>
        <taxon>Bacillota</taxon>
        <taxon>Bacilli</taxon>
        <taxon>Bacillales</taxon>
        <taxon>Bacillaceae</taxon>
        <taxon>Halobacillus</taxon>
    </lineage>
</organism>
<feature type="compositionally biased region" description="Basic and acidic residues" evidence="2">
    <location>
        <begin position="122"/>
        <end position="133"/>
    </location>
</feature>
<protein>
    <submittedName>
        <fullName evidence="5">DnaD domain protein</fullName>
    </submittedName>
</protein>
<dbReference type="Proteomes" id="UP001221597">
    <property type="component" value="Chromosome"/>
</dbReference>
<dbReference type="RefSeq" id="WP_283078170.1">
    <property type="nucleotide sequence ID" value="NZ_CP121671.1"/>
</dbReference>
<dbReference type="NCBIfam" id="TIGR01446">
    <property type="entry name" value="DnaD_dom"/>
    <property type="match status" value="1"/>
</dbReference>
<evidence type="ECO:0000259" key="4">
    <source>
        <dbReference type="Pfam" id="PF14297"/>
    </source>
</evidence>
<dbReference type="Pfam" id="PF14297">
    <property type="entry name" value="Lin1244_N"/>
    <property type="match status" value="1"/>
</dbReference>
<evidence type="ECO:0000313" key="5">
    <source>
        <dbReference type="EMBL" id="WFT76216.1"/>
    </source>
</evidence>